<dbReference type="AlphaFoldDB" id="A0AAD8N4N0"/>
<feature type="chain" id="PRO_5042246409" evidence="2">
    <location>
        <begin position="27"/>
        <end position="107"/>
    </location>
</feature>
<feature type="compositionally biased region" description="Polar residues" evidence="1">
    <location>
        <begin position="82"/>
        <end position="99"/>
    </location>
</feature>
<sequence length="107" mass="11890">MHSTLFFTALFHLLLILSPPILVPNGLDGVSSMVCVATRPLDRKPRDAYVKFHPGDKRYVSKEGTQGPGYEDCKPKGFRRSSAPSRYTNDQIFDSSLCSTGKDEVKP</sequence>
<reference evidence="3" key="1">
    <citation type="submission" date="2023-02" db="EMBL/GenBank/DDBJ databases">
        <title>Genome of toxic invasive species Heracleum sosnowskyi carries increased number of genes despite the absence of recent whole-genome duplications.</title>
        <authorList>
            <person name="Schelkunov M."/>
            <person name="Shtratnikova V."/>
            <person name="Makarenko M."/>
            <person name="Klepikova A."/>
            <person name="Omelchenko D."/>
            <person name="Novikova G."/>
            <person name="Obukhova E."/>
            <person name="Bogdanov V."/>
            <person name="Penin A."/>
            <person name="Logacheva M."/>
        </authorList>
    </citation>
    <scope>NUCLEOTIDE SEQUENCE</scope>
    <source>
        <strain evidence="3">Hsosn_3</strain>
        <tissue evidence="3">Leaf</tissue>
    </source>
</reference>
<dbReference type="PANTHER" id="PTHR36619:SF3">
    <property type="entry name" value="TRANSMEMBRANE PROTEIN"/>
    <property type="match status" value="1"/>
</dbReference>
<feature type="region of interest" description="Disordered" evidence="1">
    <location>
        <begin position="61"/>
        <end position="107"/>
    </location>
</feature>
<reference evidence="3" key="2">
    <citation type="submission" date="2023-05" db="EMBL/GenBank/DDBJ databases">
        <authorList>
            <person name="Schelkunov M.I."/>
        </authorList>
    </citation>
    <scope>NUCLEOTIDE SEQUENCE</scope>
    <source>
        <strain evidence="3">Hsosn_3</strain>
        <tissue evidence="3">Leaf</tissue>
    </source>
</reference>
<evidence type="ECO:0000313" key="4">
    <source>
        <dbReference type="Proteomes" id="UP001237642"/>
    </source>
</evidence>
<feature type="signal peptide" evidence="2">
    <location>
        <begin position="1"/>
        <end position="26"/>
    </location>
</feature>
<protein>
    <submittedName>
        <fullName evidence="3">Uncharacterized protein</fullName>
    </submittedName>
</protein>
<dbReference type="EMBL" id="JAUIZM010000002">
    <property type="protein sequence ID" value="KAK1396454.1"/>
    <property type="molecule type" value="Genomic_DNA"/>
</dbReference>
<dbReference type="Proteomes" id="UP001237642">
    <property type="component" value="Unassembled WGS sequence"/>
</dbReference>
<proteinExistence type="predicted"/>
<comment type="caution">
    <text evidence="3">The sequence shown here is derived from an EMBL/GenBank/DDBJ whole genome shotgun (WGS) entry which is preliminary data.</text>
</comment>
<evidence type="ECO:0000313" key="3">
    <source>
        <dbReference type="EMBL" id="KAK1396454.1"/>
    </source>
</evidence>
<dbReference type="PANTHER" id="PTHR36619">
    <property type="entry name" value="OS04G0208900 PROTEIN"/>
    <property type="match status" value="1"/>
</dbReference>
<organism evidence="3 4">
    <name type="scientific">Heracleum sosnowskyi</name>
    <dbReference type="NCBI Taxonomy" id="360622"/>
    <lineage>
        <taxon>Eukaryota</taxon>
        <taxon>Viridiplantae</taxon>
        <taxon>Streptophyta</taxon>
        <taxon>Embryophyta</taxon>
        <taxon>Tracheophyta</taxon>
        <taxon>Spermatophyta</taxon>
        <taxon>Magnoliopsida</taxon>
        <taxon>eudicotyledons</taxon>
        <taxon>Gunneridae</taxon>
        <taxon>Pentapetalae</taxon>
        <taxon>asterids</taxon>
        <taxon>campanulids</taxon>
        <taxon>Apiales</taxon>
        <taxon>Apiaceae</taxon>
        <taxon>Apioideae</taxon>
        <taxon>apioid superclade</taxon>
        <taxon>Tordylieae</taxon>
        <taxon>Tordyliinae</taxon>
        <taxon>Heracleum</taxon>
    </lineage>
</organism>
<evidence type="ECO:0000256" key="2">
    <source>
        <dbReference type="SAM" id="SignalP"/>
    </source>
</evidence>
<keyword evidence="2" id="KW-0732">Signal</keyword>
<gene>
    <name evidence="3" type="ORF">POM88_006317</name>
</gene>
<evidence type="ECO:0000256" key="1">
    <source>
        <dbReference type="SAM" id="MobiDB-lite"/>
    </source>
</evidence>
<name>A0AAD8N4N0_9APIA</name>
<keyword evidence="4" id="KW-1185">Reference proteome</keyword>
<accession>A0AAD8N4N0</accession>